<evidence type="ECO:0000313" key="2">
    <source>
        <dbReference type="Proteomes" id="UP000248039"/>
    </source>
</evidence>
<organism evidence="1 2">
    <name type="scientific">Streptomyces tateyamensis</name>
    <dbReference type="NCBI Taxonomy" id="565073"/>
    <lineage>
        <taxon>Bacteria</taxon>
        <taxon>Bacillati</taxon>
        <taxon>Actinomycetota</taxon>
        <taxon>Actinomycetes</taxon>
        <taxon>Kitasatosporales</taxon>
        <taxon>Streptomycetaceae</taxon>
        <taxon>Streptomyces</taxon>
    </lineage>
</organism>
<comment type="caution">
    <text evidence="1">The sequence shown here is derived from an EMBL/GenBank/DDBJ whole genome shotgun (WGS) entry which is preliminary data.</text>
</comment>
<keyword evidence="2" id="KW-1185">Reference proteome</keyword>
<name>A0A2V4NIJ4_9ACTN</name>
<dbReference type="Proteomes" id="UP000248039">
    <property type="component" value="Unassembled WGS sequence"/>
</dbReference>
<proteinExistence type="predicted"/>
<evidence type="ECO:0000313" key="1">
    <source>
        <dbReference type="EMBL" id="PYC67364.1"/>
    </source>
</evidence>
<sequence length="84" mass="8955">MEKRDGGSQLAAIIESKRAEAEEVLADLLDLLRRAGVTLPSACLDRQERGFTGNVLLDLGRIRVDHARTLCGVLRSGLDAGGPA</sequence>
<gene>
    <name evidence="1" type="ORF">C7C46_30425</name>
</gene>
<reference evidence="1 2" key="1">
    <citation type="submission" date="2018-03" db="EMBL/GenBank/DDBJ databases">
        <title>Bioinformatic expansion and discovery of thiopeptide antibiotics.</title>
        <authorList>
            <person name="Schwalen C.J."/>
            <person name="Hudson G.A."/>
            <person name="Mitchell D.A."/>
        </authorList>
    </citation>
    <scope>NUCLEOTIDE SEQUENCE [LARGE SCALE GENOMIC DNA]</scope>
    <source>
        <strain evidence="1 2">ATCC 21389</strain>
    </source>
</reference>
<dbReference type="RefSeq" id="WP_146259270.1">
    <property type="nucleotide sequence ID" value="NZ_PYBW01000154.1"/>
</dbReference>
<dbReference type="AlphaFoldDB" id="A0A2V4NIJ4"/>
<accession>A0A2V4NIJ4</accession>
<dbReference type="EMBL" id="PYBW01000154">
    <property type="protein sequence ID" value="PYC67364.1"/>
    <property type="molecule type" value="Genomic_DNA"/>
</dbReference>
<protein>
    <submittedName>
        <fullName evidence="1">Uncharacterized protein</fullName>
    </submittedName>
</protein>